<accession>A0A2S8GTB7</accession>
<dbReference type="InterPro" id="IPR050312">
    <property type="entry name" value="IolE/XylAMocC-like"/>
</dbReference>
<proteinExistence type="predicted"/>
<dbReference type="EMBL" id="PUHZ01000004">
    <property type="protein sequence ID" value="PQO47668.1"/>
    <property type="molecule type" value="Genomic_DNA"/>
</dbReference>
<gene>
    <name evidence="2" type="ORF">C5Y93_03150</name>
</gene>
<dbReference type="AlphaFoldDB" id="A0A2S8GTB7"/>
<dbReference type="OrthoDB" id="9779184at2"/>
<sequence>MKFGICNETFGNWSLARGFQYAKDAGYTGIEIAPFTMASSAYDVTPQQREETRRAAEDVGLTVIGLHWLLAKTEGFYLTTPDDEVRNRTSDYFAELARLCRDLGGTIMVLGSPQQRNLLPGVTEAEAMRLAADCLRRAMPTLEECGVTLALEPLGPAEGDFLLTAEKGLELREMIGSPNCQLHLDVKAMSSESKPIPQIIRDSVPHIAHFHANDANKLGPGMGEIDFHPIFAALKEVNYDGWVSVEVFDYAPGLEKLCEGSLAYMKSCLGE</sequence>
<dbReference type="Gene3D" id="3.20.20.150">
    <property type="entry name" value="Divalent-metal-dependent TIM barrel enzymes"/>
    <property type="match status" value="1"/>
</dbReference>
<reference evidence="2 3" key="1">
    <citation type="submission" date="2018-02" db="EMBL/GenBank/DDBJ databases">
        <title>Comparative genomes isolates from brazilian mangrove.</title>
        <authorList>
            <person name="Araujo J.E."/>
            <person name="Taketani R.G."/>
            <person name="Silva M.C.P."/>
            <person name="Loureco M.V."/>
            <person name="Andreote F.D."/>
        </authorList>
    </citation>
    <scope>NUCLEOTIDE SEQUENCE [LARGE SCALE GENOMIC DNA]</scope>
    <source>
        <strain evidence="2 3">Nap-Phe MGV</strain>
    </source>
</reference>
<dbReference type="Pfam" id="PF01261">
    <property type="entry name" value="AP_endonuc_2"/>
    <property type="match status" value="1"/>
</dbReference>
<evidence type="ECO:0000313" key="3">
    <source>
        <dbReference type="Proteomes" id="UP000237819"/>
    </source>
</evidence>
<name>A0A2S8GTB7_9BACT</name>
<evidence type="ECO:0000313" key="2">
    <source>
        <dbReference type="EMBL" id="PQO47668.1"/>
    </source>
</evidence>
<comment type="caution">
    <text evidence="2">The sequence shown here is derived from an EMBL/GenBank/DDBJ whole genome shotgun (WGS) entry which is preliminary data.</text>
</comment>
<dbReference type="InterPro" id="IPR013022">
    <property type="entry name" value="Xyl_isomerase-like_TIM-brl"/>
</dbReference>
<dbReference type="PANTHER" id="PTHR12110">
    <property type="entry name" value="HYDROXYPYRUVATE ISOMERASE"/>
    <property type="match status" value="1"/>
</dbReference>
<dbReference type="InterPro" id="IPR036237">
    <property type="entry name" value="Xyl_isomerase-like_sf"/>
</dbReference>
<evidence type="ECO:0000259" key="1">
    <source>
        <dbReference type="Pfam" id="PF01261"/>
    </source>
</evidence>
<feature type="domain" description="Xylose isomerase-like TIM barrel" evidence="1">
    <location>
        <begin position="19"/>
        <end position="267"/>
    </location>
</feature>
<dbReference type="PANTHER" id="PTHR12110:SF21">
    <property type="entry name" value="XYLOSE ISOMERASE-LIKE TIM BARREL DOMAIN-CONTAINING PROTEIN"/>
    <property type="match status" value="1"/>
</dbReference>
<dbReference type="RefSeq" id="WP_105333928.1">
    <property type="nucleotide sequence ID" value="NZ_PUHZ01000004.1"/>
</dbReference>
<protein>
    <submittedName>
        <fullName evidence="2">D-tagatose 3-epimerase</fullName>
    </submittedName>
</protein>
<dbReference type="Proteomes" id="UP000237819">
    <property type="component" value="Unassembled WGS sequence"/>
</dbReference>
<dbReference type="SUPFAM" id="SSF51658">
    <property type="entry name" value="Xylose isomerase-like"/>
    <property type="match status" value="1"/>
</dbReference>
<organism evidence="2 3">
    <name type="scientific">Blastopirellula marina</name>
    <dbReference type="NCBI Taxonomy" id="124"/>
    <lineage>
        <taxon>Bacteria</taxon>
        <taxon>Pseudomonadati</taxon>
        <taxon>Planctomycetota</taxon>
        <taxon>Planctomycetia</taxon>
        <taxon>Pirellulales</taxon>
        <taxon>Pirellulaceae</taxon>
        <taxon>Blastopirellula</taxon>
    </lineage>
</organism>